<dbReference type="EMBL" id="CAJNOC010006773">
    <property type="protein sequence ID" value="CAF1085595.1"/>
    <property type="molecule type" value="Genomic_DNA"/>
</dbReference>
<proteinExistence type="predicted"/>
<keyword evidence="3" id="KW-1185">Reference proteome</keyword>
<evidence type="ECO:0000313" key="3">
    <source>
        <dbReference type="Proteomes" id="UP000663879"/>
    </source>
</evidence>
<dbReference type="OrthoDB" id="440553at2759"/>
<evidence type="ECO:0000313" key="2">
    <source>
        <dbReference type="EMBL" id="CAF1085595.1"/>
    </source>
</evidence>
<protein>
    <submittedName>
        <fullName evidence="2">Uncharacterized protein</fullName>
    </submittedName>
</protein>
<keyword evidence="1" id="KW-0812">Transmembrane</keyword>
<organism evidence="2 3">
    <name type="scientific">Brachionus calyciflorus</name>
    <dbReference type="NCBI Taxonomy" id="104777"/>
    <lineage>
        <taxon>Eukaryota</taxon>
        <taxon>Metazoa</taxon>
        <taxon>Spiralia</taxon>
        <taxon>Gnathifera</taxon>
        <taxon>Rotifera</taxon>
        <taxon>Eurotatoria</taxon>
        <taxon>Monogononta</taxon>
        <taxon>Pseudotrocha</taxon>
        <taxon>Ploima</taxon>
        <taxon>Brachionidae</taxon>
        <taxon>Brachionus</taxon>
    </lineage>
</organism>
<dbReference type="Proteomes" id="UP000663879">
    <property type="component" value="Unassembled WGS sequence"/>
</dbReference>
<sequence>MNQIMNFLRLEGSPKIENSIKMDVTVKFDEDQFDRIKEVPDLIKSDFLKPVSEWFKVCSLASMGAFTIGYYGSRKKLRLEKCMLMSSLVGIGCGLINQKSIRNFFSVNVAFGLATGLLVCLLSYEFGEKRNPKEE</sequence>
<dbReference type="AlphaFoldDB" id="A0A814N4X4"/>
<name>A0A814N4X4_9BILA</name>
<evidence type="ECO:0000256" key="1">
    <source>
        <dbReference type="SAM" id="Phobius"/>
    </source>
</evidence>
<reference evidence="2" key="1">
    <citation type="submission" date="2021-02" db="EMBL/GenBank/DDBJ databases">
        <authorList>
            <person name="Nowell W R."/>
        </authorList>
    </citation>
    <scope>NUCLEOTIDE SEQUENCE</scope>
    <source>
        <strain evidence="2">Ploen Becks lab</strain>
    </source>
</reference>
<keyword evidence="1" id="KW-0472">Membrane</keyword>
<accession>A0A814N4X4</accession>
<keyword evidence="1" id="KW-1133">Transmembrane helix</keyword>
<gene>
    <name evidence="2" type="ORF">OXX778_LOCUS20412</name>
</gene>
<feature type="transmembrane region" description="Helical" evidence="1">
    <location>
        <begin position="104"/>
        <end position="124"/>
    </location>
</feature>
<comment type="caution">
    <text evidence="2">The sequence shown here is derived from an EMBL/GenBank/DDBJ whole genome shotgun (WGS) entry which is preliminary data.</text>
</comment>